<gene>
    <name evidence="9" type="ORF">CYL18_03760</name>
</gene>
<sequence length="236" mass="26142">MFFYLCGYLLYSLPSLAKAKKLHAENNAKNDEKIQVVPKKWAAGFLKHSGCTLEVSGLENIPDGPVLFVGNHEGDFDVPVLMAGIPKPFGFISKIEVKKIPIVAGWMEMMNCVFLDRSDRRAAIQSIRDGIKKLKNGHSVLIFPEGTRNRGKELGEFKAGSLRLAKDSKVPIVPFMIQGSADMFENNQNRIKPGTVKLVILPAISAEYYEEAGMEQVANQIKAAINEERDQHVKGA</sequence>
<dbReference type="CDD" id="cd07989">
    <property type="entry name" value="LPLAT_AGPAT-like"/>
    <property type="match status" value="1"/>
</dbReference>
<evidence type="ECO:0000256" key="4">
    <source>
        <dbReference type="ARBA" id="ARBA00022679"/>
    </source>
</evidence>
<comment type="domain">
    <text evidence="7">The HXXXXD motif is essential for acyltransferase activity and may constitute the binding site for the phosphate moiety of the glycerol-3-phosphate.</text>
</comment>
<dbReference type="GO" id="GO:0003841">
    <property type="term" value="F:1-acylglycerol-3-phosphate O-acyltransferase activity"/>
    <property type="evidence" value="ECO:0007669"/>
    <property type="project" value="UniProtKB-UniRule"/>
</dbReference>
<dbReference type="PANTHER" id="PTHR10434">
    <property type="entry name" value="1-ACYL-SN-GLYCEROL-3-PHOSPHATE ACYLTRANSFERASE"/>
    <property type="match status" value="1"/>
</dbReference>
<dbReference type="GO" id="GO:0016020">
    <property type="term" value="C:membrane"/>
    <property type="evidence" value="ECO:0007669"/>
    <property type="project" value="InterPro"/>
</dbReference>
<dbReference type="SUPFAM" id="SSF69593">
    <property type="entry name" value="Glycerol-3-phosphate (1)-acyltransferase"/>
    <property type="match status" value="1"/>
</dbReference>
<evidence type="ECO:0000256" key="7">
    <source>
        <dbReference type="RuleBase" id="RU361267"/>
    </source>
</evidence>
<evidence type="ECO:0000256" key="5">
    <source>
        <dbReference type="ARBA" id="ARBA00023098"/>
    </source>
</evidence>
<organism evidence="9 10">
    <name type="scientific">Pradoshia eiseniae</name>
    <dbReference type="NCBI Taxonomy" id="2064768"/>
    <lineage>
        <taxon>Bacteria</taxon>
        <taxon>Bacillati</taxon>
        <taxon>Bacillota</taxon>
        <taxon>Bacilli</taxon>
        <taxon>Bacillales</taxon>
        <taxon>Bacillaceae</taxon>
        <taxon>Pradoshia</taxon>
    </lineage>
</organism>
<dbReference type="EC" id="2.3.1.51" evidence="7"/>
<comment type="caution">
    <text evidence="9">The sequence shown here is derived from an EMBL/GenBank/DDBJ whole genome shotgun (WGS) entry which is preliminary data.</text>
</comment>
<keyword evidence="7" id="KW-0594">Phospholipid biosynthesis</keyword>
<dbReference type="Proteomes" id="UP000239663">
    <property type="component" value="Unassembled WGS sequence"/>
</dbReference>
<protein>
    <recommendedName>
        <fullName evidence="7">1-acyl-sn-glycerol-3-phosphate acyltransferase</fullName>
        <ecNumber evidence="7">2.3.1.51</ecNumber>
    </recommendedName>
</protein>
<keyword evidence="5 7" id="KW-0443">Lipid metabolism</keyword>
<comment type="catalytic activity">
    <reaction evidence="7">
        <text>a 1-acyl-sn-glycero-3-phosphate + an acyl-CoA = a 1,2-diacyl-sn-glycero-3-phosphate + CoA</text>
        <dbReference type="Rhea" id="RHEA:19709"/>
        <dbReference type="ChEBI" id="CHEBI:57287"/>
        <dbReference type="ChEBI" id="CHEBI:57970"/>
        <dbReference type="ChEBI" id="CHEBI:58342"/>
        <dbReference type="ChEBI" id="CHEBI:58608"/>
        <dbReference type="EC" id="2.3.1.51"/>
    </reaction>
</comment>
<evidence type="ECO:0000256" key="3">
    <source>
        <dbReference type="ARBA" id="ARBA00022516"/>
    </source>
</evidence>
<dbReference type="NCBIfam" id="TIGR00530">
    <property type="entry name" value="AGP_acyltrn"/>
    <property type="match status" value="1"/>
</dbReference>
<evidence type="ECO:0000256" key="1">
    <source>
        <dbReference type="ARBA" id="ARBA00005189"/>
    </source>
</evidence>
<keyword evidence="7" id="KW-1208">Phospholipid metabolism</keyword>
<reference evidence="9 10" key="1">
    <citation type="submission" date="2017-12" db="EMBL/GenBank/DDBJ databases">
        <title>Taxonomic description and draft genome of Pradoshia cofamensis Gen. nov., sp. nov., a thermotolerant bacillale isolated from anterior gut of earthworm Eisenia fetida.</title>
        <authorList>
            <person name="Saha T."/>
            <person name="Chakraborty R."/>
        </authorList>
    </citation>
    <scope>NUCLEOTIDE SEQUENCE [LARGE SCALE GENOMIC DNA]</scope>
    <source>
        <strain evidence="9 10">EAG3</strain>
    </source>
</reference>
<dbReference type="OrthoDB" id="9803035at2"/>
<dbReference type="InterPro" id="IPR002123">
    <property type="entry name" value="Plipid/glycerol_acylTrfase"/>
</dbReference>
<evidence type="ECO:0000313" key="9">
    <source>
        <dbReference type="EMBL" id="PQD97002.1"/>
    </source>
</evidence>
<dbReference type="InterPro" id="IPR004552">
    <property type="entry name" value="AGP_acyltrans"/>
</dbReference>
<feature type="domain" description="Phospholipid/glycerol acyltransferase" evidence="8">
    <location>
        <begin position="66"/>
        <end position="180"/>
    </location>
</feature>
<dbReference type="AlphaFoldDB" id="A0A2S7N4K0"/>
<dbReference type="GO" id="GO:0006654">
    <property type="term" value="P:phosphatidic acid biosynthetic process"/>
    <property type="evidence" value="ECO:0007669"/>
    <property type="project" value="TreeGrafter"/>
</dbReference>
<evidence type="ECO:0000256" key="6">
    <source>
        <dbReference type="ARBA" id="ARBA00023315"/>
    </source>
</evidence>
<evidence type="ECO:0000259" key="8">
    <source>
        <dbReference type="SMART" id="SM00563"/>
    </source>
</evidence>
<evidence type="ECO:0000313" key="10">
    <source>
        <dbReference type="Proteomes" id="UP000239663"/>
    </source>
</evidence>
<proteinExistence type="inferred from homology"/>
<accession>A0A2S7N4K0</accession>
<dbReference type="PANTHER" id="PTHR10434:SF64">
    <property type="entry name" value="1-ACYL-SN-GLYCEROL-3-PHOSPHATE ACYLTRANSFERASE-RELATED"/>
    <property type="match status" value="1"/>
</dbReference>
<name>A0A2S7N4K0_9BACI</name>
<dbReference type="EMBL" id="PKOZ01000001">
    <property type="protein sequence ID" value="PQD97002.1"/>
    <property type="molecule type" value="Genomic_DNA"/>
</dbReference>
<keyword evidence="3 7" id="KW-0444">Lipid biosynthesis</keyword>
<keyword evidence="10" id="KW-1185">Reference proteome</keyword>
<comment type="similarity">
    <text evidence="2 7">Belongs to the 1-acyl-sn-glycerol-3-phosphate acyltransferase family.</text>
</comment>
<keyword evidence="6 7" id="KW-0012">Acyltransferase</keyword>
<dbReference type="Pfam" id="PF01553">
    <property type="entry name" value="Acyltransferase"/>
    <property type="match status" value="1"/>
</dbReference>
<keyword evidence="4 7" id="KW-0808">Transferase</keyword>
<evidence type="ECO:0000256" key="2">
    <source>
        <dbReference type="ARBA" id="ARBA00008655"/>
    </source>
</evidence>
<comment type="pathway">
    <text evidence="1">Lipid metabolism.</text>
</comment>
<dbReference type="SMART" id="SM00563">
    <property type="entry name" value="PlsC"/>
    <property type="match status" value="1"/>
</dbReference>